<dbReference type="InterPro" id="IPR011625">
    <property type="entry name" value="A2M_N_BRD"/>
</dbReference>
<dbReference type="OrthoDB" id="9767116at2"/>
<keyword evidence="5" id="KW-1185">Reference proteome</keyword>
<dbReference type="InterPro" id="IPR051802">
    <property type="entry name" value="YfhM-like"/>
</dbReference>
<dbReference type="Pfam" id="PF17973">
    <property type="entry name" value="bMG10"/>
    <property type="match status" value="1"/>
</dbReference>
<gene>
    <name evidence="4" type="ORF">FJQ89_26585</name>
</gene>
<dbReference type="Pfam" id="PF01835">
    <property type="entry name" value="MG2"/>
    <property type="match status" value="1"/>
</dbReference>
<evidence type="ECO:0000313" key="4">
    <source>
        <dbReference type="EMBL" id="QDG73598.1"/>
    </source>
</evidence>
<dbReference type="Pfam" id="PF11974">
    <property type="entry name" value="bMG3"/>
    <property type="match status" value="1"/>
</dbReference>
<dbReference type="Pfam" id="PF00207">
    <property type="entry name" value="A2M"/>
    <property type="match status" value="1"/>
</dbReference>
<proteinExistence type="inferred from homology"/>
<dbReference type="InterPro" id="IPR041246">
    <property type="entry name" value="Bact_MG10"/>
</dbReference>
<dbReference type="Gene3D" id="2.60.40.1930">
    <property type="match status" value="1"/>
</dbReference>
<evidence type="ECO:0000259" key="3">
    <source>
        <dbReference type="SMART" id="SM01360"/>
    </source>
</evidence>
<dbReference type="InterPro" id="IPR001599">
    <property type="entry name" value="Macroglobln_a2"/>
</dbReference>
<dbReference type="Pfam" id="PF07703">
    <property type="entry name" value="A2M_BRD"/>
    <property type="match status" value="1"/>
</dbReference>
<evidence type="ECO:0000256" key="1">
    <source>
        <dbReference type="ARBA" id="ARBA00010556"/>
    </source>
</evidence>
<dbReference type="KEGG" id="jas:FJQ89_26585"/>
<organism evidence="4 5">
    <name type="scientific">Janthinobacterium tructae</name>
    <dbReference type="NCBI Taxonomy" id="2590869"/>
    <lineage>
        <taxon>Bacteria</taxon>
        <taxon>Pseudomonadati</taxon>
        <taxon>Pseudomonadota</taxon>
        <taxon>Betaproteobacteria</taxon>
        <taxon>Burkholderiales</taxon>
        <taxon>Oxalobacteraceae</taxon>
        <taxon>Janthinobacterium</taxon>
    </lineage>
</organism>
<dbReference type="EMBL" id="CP041185">
    <property type="protein sequence ID" value="QDG73598.1"/>
    <property type="molecule type" value="Genomic_DNA"/>
</dbReference>
<protein>
    <submittedName>
        <fullName evidence="4">Alpha-2-macroglobulin</fullName>
    </submittedName>
</protein>
<name>A0A4Y6RKN7_9BURK</name>
<comment type="similarity">
    <text evidence="1">Belongs to the protease inhibitor I39 (alpha-2-macroglobulin) family. Bacterial alpha-2-macroglobulin subfamily.</text>
</comment>
<dbReference type="InterPro" id="IPR002890">
    <property type="entry name" value="MG2"/>
</dbReference>
<dbReference type="InterPro" id="IPR008930">
    <property type="entry name" value="Terpenoid_cyclase/PrenylTrfase"/>
</dbReference>
<accession>A0A4Y6RKN7</accession>
<dbReference type="SUPFAM" id="SSF48239">
    <property type="entry name" value="Terpenoid cyclases/Protein prenyltransferases"/>
    <property type="match status" value="1"/>
</dbReference>
<reference evidence="4 5" key="1">
    <citation type="submission" date="2019-06" db="EMBL/GenBank/DDBJ databases">
        <title>Complete genome sequence of Janthinobacterium sp. SNU WT3 isolated from diseased rainbow trout.</title>
        <authorList>
            <person name="Oh W.T."/>
            <person name="Park S.C."/>
        </authorList>
    </citation>
    <scope>NUCLEOTIDE SEQUENCE [LARGE SCALE GENOMIC DNA]</scope>
    <source>
        <strain evidence="4 5">SNU WT3</strain>
    </source>
</reference>
<sequence length="1945" mass="209018">MPAAFACLVLLPPGNFCAPQPAPPLFIKESPVPDLSRVVSSPLSGKLGRLCLSLSLGLAMPAWADSGVALFSPSGTVKAVRQVRAQFATPMVPFGDMGLPAPFAIDCGKAEPALVAGAGRWADERNWNYDFERDLPAGVACSFSLKPGLKDLAGKPLQGTASYRFSTGGPAIVEAVPYDGQPYIDENQIFVLGLDAAPNEASVAANAYCRADGINEKIPVRLFKGKELEQVLTLRKSFLDRYLTVYFKKRGTVWKVGMPVASKGAPPLPVTVLQCKRSFPANAKVSLVWGEGIASASGIATDKAQTLQYKTRPDFTAKFSCERSNPKEQCIPFLPMRVQFSAPVSAAQVRAMTLKGGGKTYAPTISKDEEKAEFLYGATFNGPFPVQASFVLNLPPKLTDDAGRALLNRARFPMTVRTGEQPPLLKFPAPFGIIEAKGDGLLPVTVRNIEPVLSGKEVAQASAAATGATLRVPDNDDKFIIEWMQRLAGNGDGGEYWQPYAQYAGNMSRSVLADASGTRPISLPRPDGKKTFEVIGIPLLKPGFYVVELASPILGKVLLSKPTTAYIRTAALVTNLAAHFKHGAQSSLVWVTTLDKGAPVAKAQVAVRDCGGKLLWQGATGSDGVAQIPGELAASSCKNNGRYFISARSGGDMTFTLSDWVGGIEAWRFNLPTDDTRADNTLLATVFDRTLLRAGETVHMKHFIRKHTAEGMSLVDKNNGPGSATSIVITHQGSDQNYQLPLRWSASGTAENDWVIPADAKQGEYSVTMAGRPSGSFRVEAFRVPTMKAVLQGPKAPAVQVKQLALDAQITYLAGGAATNAPVKLRTVLQDKSVTFADYPDYSFSNGDVKEGLVKQGTGYDDDEGEWQDEGHGGRVGAGAAAARTQSLTLDKAGGARIVIDQLPQLSTPRDLVAEMAFQDANGETASVATRVPLWPSNYVIGIKPDAWALSKDAFKFTVAVLGTNGKPVANAPVAVDFFQRNSYSHRRRLIGGFYAYENSSEVVKLGQACSGKTDNKGLLICDVKAPASGNLILRARTQDAAGNAAVANRETWVAGSGDWWFNASDNDRIDVLPEKKRYEPGQEASLQVRMPFRSGTALITVEREGILDTYVRQLNGREPVVNIPVKANYAPNVYVSVFVVRGRVDGVQPTALVDLGKPAYKMGIAPLNVGWQAHELNVMVVSDKEVYKTRDKAEVSVRVRRADGKPLPAGAEVALAAVDTGLLELMPNDSWKLLDTMMAQRSLQVETATAQMQVIGKRHFGRKAFPAGGGGGKGASRELFDTLLFWKGTVKLDAKGEATVQVPLNDSLTGFRIVAIASAGKELFGTGSTDIRSSQDLILMSGLPTLVREGDQLRAGFTVRNTSAASLNVDLNASAGGKALPRQSLTLAAGEAREVGWDYQVPLGVQNIVWEIGAKAGSHTDKLKITQKVGQATPVRTYQATLLQIDKPVNMSVQMPAGALPGRGGVQTSFVARLGGELPGVREYMAAYPYTCFEQNTSKAIALQDQEAWNKLAASLPAYLDSDGLLKYFPIMEQGSDSLTAYVLSATREAGYAIPEQTKNRMEAALTAFVQGRIVRHSALATTDLAVRKLAALEALSRSNKVPPDALESISISPNLWPTSAVIDWSLLLQRTPSLARRDALLAEAQQILRSRLNFQGTTMGFSTERKDNWWWLMVSGDVNANRLLLAVMDDPAWKDDIGRLVRGSMGRQKKGRWDTTVANAWGTLAISKFSAKFESTPVTGASAVKLGGDTQALVWNGAAKVGPVLQAWPKGMDTLGLAHSGTGKPWATVQSLAAIPLKAPVSSGYTIKKTITPVEQKTTGHWSRGDVYRVRLDLSAQADMSWVVVDDPIPASATVLGNGLGRDSQLLTAGEKSTGWVWPTFEERAFDAFRAYYAFVPKGTWSVEYTVRLNNAGDFSLPATRIEAMYSPEMFGESPNANVKVAQ</sequence>
<evidence type="ECO:0000259" key="2">
    <source>
        <dbReference type="SMART" id="SM01359"/>
    </source>
</evidence>
<dbReference type="SMART" id="SM01360">
    <property type="entry name" value="A2M"/>
    <property type="match status" value="1"/>
</dbReference>
<dbReference type="GO" id="GO:0004866">
    <property type="term" value="F:endopeptidase inhibitor activity"/>
    <property type="evidence" value="ECO:0007669"/>
    <property type="project" value="InterPro"/>
</dbReference>
<feature type="domain" description="Alpha-2-macroglobulin" evidence="3">
    <location>
        <begin position="1284"/>
        <end position="1374"/>
    </location>
</feature>
<dbReference type="Proteomes" id="UP000316665">
    <property type="component" value="Chromosome"/>
</dbReference>
<dbReference type="InterPro" id="IPR021868">
    <property type="entry name" value="Alpha_2_Macroglob_MG3"/>
</dbReference>
<dbReference type="PANTHER" id="PTHR40094">
    <property type="entry name" value="ALPHA-2-MACROGLOBULIN HOMOLOG"/>
    <property type="match status" value="1"/>
</dbReference>
<dbReference type="PANTHER" id="PTHR40094:SF1">
    <property type="entry name" value="UBIQUITIN DOMAIN-CONTAINING PROTEIN"/>
    <property type="match status" value="1"/>
</dbReference>
<evidence type="ECO:0000313" key="5">
    <source>
        <dbReference type="Proteomes" id="UP000316665"/>
    </source>
</evidence>
<dbReference type="SMART" id="SM01359">
    <property type="entry name" value="A2M_N_2"/>
    <property type="match status" value="1"/>
</dbReference>
<feature type="domain" description="Alpha-2-macroglobulin bait region" evidence="2">
    <location>
        <begin position="1070"/>
        <end position="1226"/>
    </location>
</feature>